<dbReference type="EMBL" id="CABVMM010000003">
    <property type="protein sequence ID" value="VVU99540.1"/>
    <property type="molecule type" value="Genomic_DNA"/>
</dbReference>
<dbReference type="Proteomes" id="UP000356253">
    <property type="component" value="Unassembled WGS sequence"/>
</dbReference>
<comment type="caution">
    <text evidence="1">The sequence shown here is derived from an EMBL/GenBank/DDBJ whole genome shotgun (WGS) entry which is preliminary data.</text>
</comment>
<protein>
    <submittedName>
        <fullName evidence="1">Uncharacterized protein</fullName>
    </submittedName>
</protein>
<organism evidence="1 2">
    <name type="scientific">Mesonia oceanica</name>
    <dbReference type="NCBI Taxonomy" id="2687242"/>
    <lineage>
        <taxon>Bacteria</taxon>
        <taxon>Pseudomonadati</taxon>
        <taxon>Bacteroidota</taxon>
        <taxon>Flavobacteriia</taxon>
        <taxon>Flavobacteriales</taxon>
        <taxon>Flavobacteriaceae</taxon>
        <taxon>Mesonia</taxon>
    </lineage>
</organism>
<keyword evidence="2" id="KW-1185">Reference proteome</keyword>
<sequence length="209" mass="24697">MKEIQDWVWIGLDLTINLILLVGSFLFLKTKTKNPLGYYLLILLVIQIINSILAKLVLSNLNLVSISYYFNFCYLTYYFYKYYFELEKKKFYLLLGLGCLPLIIKLVFHSSLTNFKAYDWVIYDGYLVILTLLGIFKLLQQQEFNNNHLIICFSILLFFGIDFSISFVNNYLLFGKFEIVAWVWLVRAIALLLYFLTLSICTWKILKKA</sequence>
<proteinExistence type="predicted"/>
<name>A0AC61Y516_9FLAO</name>
<gene>
    <name evidence="1" type="ORF">FVB9532_00795</name>
</gene>
<reference evidence="1" key="1">
    <citation type="submission" date="2019-09" db="EMBL/GenBank/DDBJ databases">
        <authorList>
            <person name="Rodrigo-Torres L."/>
            <person name="Arahal R. D."/>
            <person name="Lucena T."/>
        </authorList>
    </citation>
    <scope>NUCLEOTIDE SEQUENCE</scope>
    <source>
        <strain evidence="1">ISS653</strain>
    </source>
</reference>
<evidence type="ECO:0000313" key="1">
    <source>
        <dbReference type="EMBL" id="VVU99540.1"/>
    </source>
</evidence>
<evidence type="ECO:0000313" key="2">
    <source>
        <dbReference type="Proteomes" id="UP000356253"/>
    </source>
</evidence>
<accession>A0AC61Y516</accession>